<evidence type="ECO:0000313" key="2">
    <source>
        <dbReference type="Proteomes" id="UP001558850"/>
    </source>
</evidence>
<comment type="caution">
    <text evidence="1">The sequence shown here is derived from an EMBL/GenBank/DDBJ whole genome shotgun (WGS) entry which is preliminary data.</text>
</comment>
<evidence type="ECO:0000313" key="1">
    <source>
        <dbReference type="EMBL" id="MEX3936235.1"/>
    </source>
</evidence>
<accession>A0ACC6U960</accession>
<organism evidence="1 2">
    <name type="scientific">Paraburkholderia phymatum</name>
    <dbReference type="NCBI Taxonomy" id="148447"/>
    <lineage>
        <taxon>Bacteria</taxon>
        <taxon>Pseudomonadati</taxon>
        <taxon>Pseudomonadota</taxon>
        <taxon>Betaproteobacteria</taxon>
        <taxon>Burkholderiales</taxon>
        <taxon>Burkholderiaceae</taxon>
        <taxon>Paraburkholderia</taxon>
    </lineage>
</organism>
<sequence length="44" mass="4781">MKRLLAIFFLLAGGLAVEIAHPIQCSLLSASRPAEKRRKSRACG</sequence>
<reference evidence="1" key="1">
    <citation type="submission" date="2024-07" db="EMBL/GenBank/DDBJ databases">
        <title>A survey of Mimosa microsymbionts across Brazilian biomes reveals a high diversity of Paraburkholderia nodulating endemic species, but also that Cupriavidus is common as a symbiont of widespread species.</title>
        <authorList>
            <person name="Rouws L."/>
            <person name="Barauna A."/>
            <person name="Beukes C."/>
            <person name="Rouws J.R.C."/>
            <person name="De Faria S.M."/>
            <person name="Gross E."/>
            <person name="Bueno Dos Reis Junior F."/>
            <person name="Simon M.F."/>
            <person name="Maluk M."/>
            <person name="Odee D.W."/>
            <person name="Kenicer G."/>
            <person name="Young J.P.W."/>
            <person name="Reis V.M."/>
            <person name="Zilli J."/>
            <person name="James E.K."/>
        </authorList>
    </citation>
    <scope>NUCLEOTIDE SEQUENCE</scope>
    <source>
        <strain evidence="1">EG181B</strain>
    </source>
</reference>
<gene>
    <name evidence="1" type="ORF">AB4Y32_31365</name>
</gene>
<keyword evidence="2" id="KW-1185">Reference proteome</keyword>
<dbReference type="EMBL" id="JBFRCH010000029">
    <property type="protein sequence ID" value="MEX3936235.1"/>
    <property type="molecule type" value="Genomic_DNA"/>
</dbReference>
<protein>
    <submittedName>
        <fullName evidence="1">Uncharacterized protein</fullName>
    </submittedName>
</protein>
<dbReference type="Proteomes" id="UP001558850">
    <property type="component" value="Unassembled WGS sequence"/>
</dbReference>
<proteinExistence type="predicted"/>
<name>A0ACC6U960_9BURK</name>